<dbReference type="PANTHER" id="PTHR21294:SF8">
    <property type="entry name" value="ELECTRON TRANSFER FLAVOPROTEIN SUBUNIT BETA"/>
    <property type="match status" value="1"/>
</dbReference>
<keyword evidence="2" id="KW-0249">Electron transport</keyword>
<evidence type="ECO:0000313" key="3">
    <source>
        <dbReference type="EMBL" id="CEM52956.1"/>
    </source>
</evidence>
<dbReference type="GO" id="GO:0005739">
    <property type="term" value="C:mitochondrion"/>
    <property type="evidence" value="ECO:0007669"/>
    <property type="project" value="TreeGrafter"/>
</dbReference>
<keyword evidence="1" id="KW-0813">Transport</keyword>
<sequence length="67" mass="7247">MKALVAVKRVVDYAVKVRVNSTKSGVELNNVKMAMNPFCEIAVEQGVQMKEAGHISELIAVSCGPEK</sequence>
<dbReference type="InterPro" id="IPR012255">
    <property type="entry name" value="ETF_b"/>
</dbReference>
<dbReference type="InterPro" id="IPR014729">
    <property type="entry name" value="Rossmann-like_a/b/a_fold"/>
</dbReference>
<organism evidence="3">
    <name type="scientific">Chromera velia CCMP2878</name>
    <dbReference type="NCBI Taxonomy" id="1169474"/>
    <lineage>
        <taxon>Eukaryota</taxon>
        <taxon>Sar</taxon>
        <taxon>Alveolata</taxon>
        <taxon>Colpodellida</taxon>
        <taxon>Chromeraceae</taxon>
        <taxon>Chromera</taxon>
    </lineage>
</organism>
<dbReference type="Gene3D" id="3.40.50.620">
    <property type="entry name" value="HUPs"/>
    <property type="match status" value="1"/>
</dbReference>
<name>A0A0G4I7H0_9ALVE</name>
<gene>
    <name evidence="3" type="ORF">Cvel_36511</name>
</gene>
<dbReference type="GO" id="GO:0009055">
    <property type="term" value="F:electron transfer activity"/>
    <property type="evidence" value="ECO:0007669"/>
    <property type="project" value="InterPro"/>
</dbReference>
<dbReference type="SUPFAM" id="SSF52402">
    <property type="entry name" value="Adenine nucleotide alpha hydrolases-like"/>
    <property type="match status" value="1"/>
</dbReference>
<protein>
    <recommendedName>
        <fullName evidence="4">Electron transfer flavoprotein alpha/beta-subunit N-terminal domain-containing protein</fullName>
    </recommendedName>
</protein>
<dbReference type="GO" id="GO:0033539">
    <property type="term" value="P:fatty acid beta-oxidation using acyl-CoA dehydrogenase"/>
    <property type="evidence" value="ECO:0007669"/>
    <property type="project" value="TreeGrafter"/>
</dbReference>
<dbReference type="EMBL" id="CDMZ01005445">
    <property type="protein sequence ID" value="CEM52956.1"/>
    <property type="molecule type" value="Genomic_DNA"/>
</dbReference>
<dbReference type="VEuPathDB" id="CryptoDB:Cvel_36511"/>
<evidence type="ECO:0008006" key="4">
    <source>
        <dbReference type="Google" id="ProtNLM"/>
    </source>
</evidence>
<dbReference type="AlphaFoldDB" id="A0A0G4I7H0"/>
<reference evidence="3" key="1">
    <citation type="submission" date="2014-11" db="EMBL/GenBank/DDBJ databases">
        <authorList>
            <person name="Otto D Thomas"/>
            <person name="Naeem Raeece"/>
        </authorList>
    </citation>
    <scope>NUCLEOTIDE SEQUENCE</scope>
</reference>
<evidence type="ECO:0000256" key="2">
    <source>
        <dbReference type="ARBA" id="ARBA00022982"/>
    </source>
</evidence>
<evidence type="ECO:0000256" key="1">
    <source>
        <dbReference type="ARBA" id="ARBA00022448"/>
    </source>
</evidence>
<dbReference type="GO" id="GO:0009063">
    <property type="term" value="P:amino acid catabolic process"/>
    <property type="evidence" value="ECO:0007669"/>
    <property type="project" value="TreeGrafter"/>
</dbReference>
<accession>A0A0G4I7H0</accession>
<dbReference type="PANTHER" id="PTHR21294">
    <property type="entry name" value="ELECTRON TRANSFER FLAVOPROTEIN BETA-SUBUNIT"/>
    <property type="match status" value="1"/>
</dbReference>
<proteinExistence type="predicted"/>